<name>A0ABP2KIH0_STRVE</name>
<organism evidence="10 11">
    <name type="scientific">Streptococcus vestibularis ATCC 49124</name>
    <dbReference type="NCBI Taxonomy" id="889206"/>
    <lineage>
        <taxon>Bacteria</taxon>
        <taxon>Bacillati</taxon>
        <taxon>Bacillota</taxon>
        <taxon>Bacilli</taxon>
        <taxon>Lactobacillales</taxon>
        <taxon>Streptococcaceae</taxon>
        <taxon>Streptococcus</taxon>
    </lineage>
</organism>
<reference evidence="10 11" key="1">
    <citation type="submission" date="2011-01" db="EMBL/GenBank/DDBJ databases">
        <authorList>
            <person name="Muzny D."/>
            <person name="Qin X."/>
            <person name="Buhay C."/>
            <person name="Dugan-Rocha S."/>
            <person name="Ding Y."/>
            <person name="Chen G."/>
            <person name="Hawes A."/>
            <person name="Holder M."/>
            <person name="Jhangiani S."/>
            <person name="Johnson A."/>
            <person name="Khan Z."/>
            <person name="Li Z."/>
            <person name="Liu W."/>
            <person name="Liu X."/>
            <person name="Perez L."/>
            <person name="Shen H."/>
            <person name="Wang Q."/>
            <person name="Watt J."/>
            <person name="Xi L."/>
            <person name="Xin Y."/>
            <person name="Zhou J."/>
            <person name="Deng J."/>
            <person name="Jiang H."/>
            <person name="Liu Y."/>
            <person name="Qu J."/>
            <person name="Song X.-Z."/>
            <person name="Zhang L."/>
            <person name="Villasana D."/>
            <person name="Johnson A."/>
            <person name="Liu J."/>
            <person name="Liyanage D."/>
            <person name="Lorensuhewa L."/>
            <person name="Robinson T."/>
            <person name="Song A."/>
            <person name="Song B.-B."/>
            <person name="Dinh H."/>
            <person name="Thornton R."/>
            <person name="Coyle M."/>
            <person name="Francisco L."/>
            <person name="Jackson L."/>
            <person name="Javaid M."/>
            <person name="Korchina V."/>
            <person name="Kovar C."/>
            <person name="Mata R."/>
            <person name="Mathew T."/>
            <person name="Ngo R."/>
            <person name="Nguyen L."/>
            <person name="Nguyen N."/>
            <person name="Okwuonu G."/>
            <person name="Ongeri F."/>
            <person name="Pham C."/>
            <person name="Simmons D."/>
            <person name="Wilczek-Boney K."/>
            <person name="Hale W."/>
            <person name="Jakkamsetti A."/>
            <person name="Pham P."/>
            <person name="Ruth R."/>
            <person name="San Lucas F."/>
            <person name="Warren J."/>
            <person name="Zhang J."/>
            <person name="Zhao Z."/>
            <person name="Zhou C."/>
            <person name="Zhu D."/>
            <person name="Lee S."/>
            <person name="Bess C."/>
            <person name="Blankenburg K."/>
            <person name="Forbes L."/>
            <person name="Fu Q."/>
            <person name="Gubbala S."/>
            <person name="Hirani K."/>
            <person name="Jayaseelan J.C."/>
            <person name="Lara F."/>
            <person name="Munidasa M."/>
            <person name="Palculict T."/>
            <person name="Patil S."/>
            <person name="Pu L.-L."/>
            <person name="Saada N."/>
            <person name="Tang L."/>
            <person name="Weissenberger G."/>
            <person name="Zhu Y."/>
            <person name="Hemphill L."/>
            <person name="Shang Y."/>
            <person name="Youmans B."/>
            <person name="Ayvaz T."/>
            <person name="Ross M."/>
            <person name="Santibanez J."/>
            <person name="Aqrawi P."/>
            <person name="Gross S."/>
            <person name="Joshi V."/>
            <person name="Fowler G."/>
            <person name="Nazareth L."/>
            <person name="Reid J."/>
            <person name="Worley K."/>
            <person name="Petrosino J."/>
            <person name="Highlander S."/>
            <person name="Gibbs R."/>
        </authorList>
    </citation>
    <scope>NUCLEOTIDE SEQUENCE [LARGE SCALE GENOMIC DNA]</scope>
    <source>
        <strain evidence="10 11">ATCC 49124</strain>
    </source>
</reference>
<dbReference type="EMBL" id="AEVI01000073">
    <property type="protein sequence ID" value="EFX95513.1"/>
    <property type="molecule type" value="Genomic_DNA"/>
</dbReference>
<dbReference type="PANTHER" id="PTHR38438:SF1">
    <property type="entry name" value="RIBOFLAVIN TRANSPORTER RIBU"/>
    <property type="match status" value="1"/>
</dbReference>
<keyword evidence="7 8" id="KW-0472">Membrane</keyword>
<dbReference type="PANTHER" id="PTHR38438">
    <property type="entry name" value="RIBOFLAVIN TRANSPORTER RIBU"/>
    <property type="match status" value="1"/>
</dbReference>
<feature type="transmembrane region" description="Helical" evidence="9">
    <location>
        <begin position="72"/>
        <end position="97"/>
    </location>
</feature>
<comment type="subcellular location">
    <subcellularLocation>
        <location evidence="1">Cell membrane</location>
        <topology evidence="1">Multi-pass membrane protein</topology>
    </subcellularLocation>
</comment>
<evidence type="ECO:0000256" key="1">
    <source>
        <dbReference type="ARBA" id="ARBA00004651"/>
    </source>
</evidence>
<comment type="caution">
    <text evidence="10">The sequence shown here is derived from an EMBL/GenBank/DDBJ whole genome shotgun (WGS) entry which is preliminary data.</text>
</comment>
<feature type="transmembrane region" description="Helical" evidence="9">
    <location>
        <begin position="109"/>
        <end position="127"/>
    </location>
</feature>
<evidence type="ECO:0000256" key="2">
    <source>
        <dbReference type="ARBA" id="ARBA00005540"/>
    </source>
</evidence>
<accession>A0ABP2KIH0</accession>
<evidence type="ECO:0000256" key="3">
    <source>
        <dbReference type="ARBA" id="ARBA00022448"/>
    </source>
</evidence>
<evidence type="ECO:0000313" key="11">
    <source>
        <dbReference type="Proteomes" id="UP000003697"/>
    </source>
</evidence>
<keyword evidence="3 8" id="KW-0813">Transport</keyword>
<feature type="transmembrane region" description="Helical" evidence="9">
    <location>
        <begin position="39"/>
        <end position="60"/>
    </location>
</feature>
<dbReference type="Gene3D" id="1.10.1760.20">
    <property type="match status" value="1"/>
</dbReference>
<keyword evidence="6 9" id="KW-1133">Transmembrane helix</keyword>
<proteinExistence type="inferred from homology"/>
<evidence type="ECO:0000256" key="6">
    <source>
        <dbReference type="ARBA" id="ARBA00022989"/>
    </source>
</evidence>
<dbReference type="InterPro" id="IPR024529">
    <property type="entry name" value="ECF_trnsprt_substrate-spec"/>
</dbReference>
<gene>
    <name evidence="10" type="ORF">HMPREF9425_1622</name>
</gene>
<evidence type="ECO:0000256" key="8">
    <source>
        <dbReference type="PIRNR" id="PIRNR037778"/>
    </source>
</evidence>
<comment type="function">
    <text evidence="8">Probably a riboflavin-binding protein that interacts with the energy-coupling factor (ECF) ABC-transporter complex.</text>
</comment>
<dbReference type="Proteomes" id="UP000003697">
    <property type="component" value="Unassembled WGS sequence"/>
</dbReference>
<dbReference type="Pfam" id="PF12822">
    <property type="entry name" value="ECF_trnsprt"/>
    <property type="match status" value="1"/>
</dbReference>
<dbReference type="InterPro" id="IPR025720">
    <property type="entry name" value="RibU"/>
</dbReference>
<protein>
    <recommendedName>
        <fullName evidence="8">Riboflavin transporter</fullName>
    </recommendedName>
</protein>
<evidence type="ECO:0000256" key="7">
    <source>
        <dbReference type="ARBA" id="ARBA00023136"/>
    </source>
</evidence>
<dbReference type="PIRSF" id="PIRSF037778">
    <property type="entry name" value="UCP037778_transp_RibU"/>
    <property type="match status" value="1"/>
</dbReference>
<evidence type="ECO:0000256" key="9">
    <source>
        <dbReference type="SAM" id="Phobius"/>
    </source>
</evidence>
<keyword evidence="4 8" id="KW-1003">Cell membrane</keyword>
<keyword evidence="5 9" id="KW-0812">Transmembrane</keyword>
<keyword evidence="11" id="KW-1185">Reference proteome</keyword>
<evidence type="ECO:0000256" key="5">
    <source>
        <dbReference type="ARBA" id="ARBA00022692"/>
    </source>
</evidence>
<comment type="similarity">
    <text evidence="2 8">Belongs to the prokaryotic riboflavin transporter (P-RFT) (TC 2.A.87) family.</text>
</comment>
<feature type="transmembrane region" description="Helical" evidence="9">
    <location>
        <begin position="139"/>
        <end position="162"/>
    </location>
</feature>
<sequence length="217" mass="24280">MEEDQSFCVGFFGIGKSIGNFFQIVKIWRNFFMTNTRKLAYIAILSAVSFLLLYFSFPLIPAADFLKVDFSILPVLIALVIFDFRSAIGVLLLRSLLKLLLNNGGPGSMIGLPMNFVALGVFVWGLSYFWKKNQTSKNYILGSVLGTVLLTVAMVVLNYIYAVPLYAKFANFDIAQFIGLYKYLFAMVVPFNLLEGLIFAVAFALIYAPLKSILVKL</sequence>
<evidence type="ECO:0000256" key="4">
    <source>
        <dbReference type="ARBA" id="ARBA00022475"/>
    </source>
</evidence>
<evidence type="ECO:0000313" key="10">
    <source>
        <dbReference type="EMBL" id="EFX95513.1"/>
    </source>
</evidence>
<feature type="transmembrane region" description="Helical" evidence="9">
    <location>
        <begin position="183"/>
        <end position="208"/>
    </location>
</feature>